<dbReference type="CDD" id="cd18809">
    <property type="entry name" value="SF1_C_RecD"/>
    <property type="match status" value="1"/>
</dbReference>
<dbReference type="Proteomes" id="UP000019402">
    <property type="component" value="Unassembled WGS sequence"/>
</dbReference>
<evidence type="ECO:0000313" key="2">
    <source>
        <dbReference type="EMBL" id="GAF01874.1"/>
    </source>
</evidence>
<protein>
    <submittedName>
        <fullName evidence="2">Exonuclease V subunit alpha</fullName>
    </submittedName>
</protein>
<evidence type="ECO:0000259" key="1">
    <source>
        <dbReference type="SMART" id="SM00382"/>
    </source>
</evidence>
<name>W7YGZ4_9BACT</name>
<dbReference type="EMBL" id="BAMD01000003">
    <property type="protein sequence ID" value="GAF01874.1"/>
    <property type="molecule type" value="Genomic_DNA"/>
</dbReference>
<dbReference type="SUPFAM" id="SSF52540">
    <property type="entry name" value="P-loop containing nucleoside triphosphate hydrolases"/>
    <property type="match status" value="2"/>
</dbReference>
<gene>
    <name evidence="2" type="ORF">JCM21142_494</name>
</gene>
<dbReference type="InterPro" id="IPR010285">
    <property type="entry name" value="DNA_helicase_pif1-like_DEAD"/>
</dbReference>
<dbReference type="PANTHER" id="PTHR47642">
    <property type="entry name" value="ATP-DEPENDENT DNA HELICASE"/>
    <property type="match status" value="1"/>
</dbReference>
<dbReference type="PANTHER" id="PTHR47642:SF5">
    <property type="entry name" value="ATP-DEPENDENT DNA HELICASE"/>
    <property type="match status" value="1"/>
</dbReference>
<dbReference type="GO" id="GO:0004527">
    <property type="term" value="F:exonuclease activity"/>
    <property type="evidence" value="ECO:0007669"/>
    <property type="project" value="UniProtKB-KW"/>
</dbReference>
<comment type="caution">
    <text evidence="2">The sequence shown here is derived from an EMBL/GenBank/DDBJ whole genome shotgun (WGS) entry which is preliminary data.</text>
</comment>
<sequence length="434" mass="49153">MSQQLDSLPQLVAKFINNTQQNIFLTGKAGTGKTTFLKSITQHTHKSVIVAAPTGIAAINAGGVTLHSLFQLPFGAFVPDNNGLPQQTISTPINTPRTLLSSFQMHKNKRNMLKKMELLVIDEVSMLRADLLDAIDLILRSVRHQRDLPFGGVQVLFIGDLLQLPPVVKDDEWKTIGAYYPSVFFFHSQVLRQNPPLYVELEKIYRQSDDTFINLLNNLRNNIVTDADVKLLNKYYRPNYQQKSNEEIILLTTHNRIANDKNLKALRNIKEKSVFFKAEVIGDFSEHNYPTEAQLEFKKGAQVMFTKNDYSGEQKYFNGKIGTITRLHKDEIEVSFNNGDEPAIAEPYIWENKKYTVNKDSNEIEENIVGTFKQYPLKLAWAITVHKSQGLTFDKAIIDVQNAFAPGQIYVALSRLRSLDGLILTSPIPKEGLT</sequence>
<dbReference type="SMART" id="SM00382">
    <property type="entry name" value="AAA"/>
    <property type="match status" value="1"/>
</dbReference>
<keyword evidence="2" id="KW-0540">Nuclease</keyword>
<dbReference type="InterPro" id="IPR027417">
    <property type="entry name" value="P-loop_NTPase"/>
</dbReference>
<accession>W7YGZ4</accession>
<organism evidence="2 3">
    <name type="scientific">Saccharicrinis fermentans DSM 9555 = JCM 21142</name>
    <dbReference type="NCBI Taxonomy" id="869213"/>
    <lineage>
        <taxon>Bacteria</taxon>
        <taxon>Pseudomonadati</taxon>
        <taxon>Bacteroidota</taxon>
        <taxon>Bacteroidia</taxon>
        <taxon>Marinilabiliales</taxon>
        <taxon>Marinilabiliaceae</taxon>
        <taxon>Saccharicrinis</taxon>
    </lineage>
</organism>
<dbReference type="AlphaFoldDB" id="W7YGZ4"/>
<keyword evidence="2" id="KW-0269">Exonuclease</keyword>
<keyword evidence="3" id="KW-1185">Reference proteome</keyword>
<dbReference type="GO" id="GO:0000723">
    <property type="term" value="P:telomere maintenance"/>
    <property type="evidence" value="ECO:0007669"/>
    <property type="project" value="InterPro"/>
</dbReference>
<dbReference type="Gene3D" id="2.30.30.940">
    <property type="match status" value="1"/>
</dbReference>
<dbReference type="Pfam" id="PF05970">
    <property type="entry name" value="PIF1"/>
    <property type="match status" value="1"/>
</dbReference>
<dbReference type="InterPro" id="IPR003593">
    <property type="entry name" value="AAA+_ATPase"/>
</dbReference>
<dbReference type="FunFam" id="3.40.50.300:FF:001498">
    <property type="entry name" value="ATP-dependent DNA helicase"/>
    <property type="match status" value="1"/>
</dbReference>
<dbReference type="OrthoDB" id="9763659at2"/>
<dbReference type="STRING" id="869213.GCA_000517085_03516"/>
<feature type="domain" description="AAA+ ATPase" evidence="1">
    <location>
        <begin position="19"/>
        <end position="280"/>
    </location>
</feature>
<dbReference type="Gene3D" id="3.40.50.300">
    <property type="entry name" value="P-loop containing nucleotide triphosphate hydrolases"/>
    <property type="match status" value="1"/>
</dbReference>
<dbReference type="InterPro" id="IPR051055">
    <property type="entry name" value="PIF1_helicase"/>
</dbReference>
<dbReference type="RefSeq" id="WP_052522058.1">
    <property type="nucleotide sequence ID" value="NZ_BAMD01000003.1"/>
</dbReference>
<dbReference type="GO" id="GO:0003678">
    <property type="term" value="F:DNA helicase activity"/>
    <property type="evidence" value="ECO:0007669"/>
    <property type="project" value="InterPro"/>
</dbReference>
<reference evidence="2 3" key="1">
    <citation type="journal article" date="2014" name="Genome Announc.">
        <title>Draft Genome Sequence of Cytophaga fermentans JCM 21142T, a Facultative Anaerobe Isolated from Marine Mud.</title>
        <authorList>
            <person name="Starns D."/>
            <person name="Oshima K."/>
            <person name="Suda W."/>
            <person name="Iino T."/>
            <person name="Yuki M."/>
            <person name="Inoue J."/>
            <person name="Kitamura K."/>
            <person name="Iida T."/>
            <person name="Darby A."/>
            <person name="Hattori M."/>
            <person name="Ohkuma M."/>
        </authorList>
    </citation>
    <scope>NUCLEOTIDE SEQUENCE [LARGE SCALE GENOMIC DNA]</scope>
    <source>
        <strain evidence="2 3">JCM 21142</strain>
    </source>
</reference>
<keyword evidence="2" id="KW-0378">Hydrolase</keyword>
<dbReference type="GO" id="GO:0006281">
    <property type="term" value="P:DNA repair"/>
    <property type="evidence" value="ECO:0007669"/>
    <property type="project" value="InterPro"/>
</dbReference>
<proteinExistence type="predicted"/>
<dbReference type="eggNOG" id="COG0507">
    <property type="taxonomic scope" value="Bacteria"/>
</dbReference>
<evidence type="ECO:0000313" key="3">
    <source>
        <dbReference type="Proteomes" id="UP000019402"/>
    </source>
</evidence>